<dbReference type="RefSeq" id="WP_003473273.1">
    <property type="nucleotide sequence ID" value="NZ_APML01000069.1"/>
</dbReference>
<dbReference type="InterPro" id="IPR007353">
    <property type="entry name" value="DUF421"/>
</dbReference>
<evidence type="ECO:0000256" key="2">
    <source>
        <dbReference type="ARBA" id="ARBA00006448"/>
    </source>
</evidence>
<comment type="caution">
    <text evidence="10">The sequence shown here is derived from an EMBL/GenBank/DDBJ whole genome shotgun (WGS) entry which is preliminary data.</text>
</comment>
<gene>
    <name evidence="10" type="ORF">J416_13554</name>
</gene>
<evidence type="ECO:0000256" key="3">
    <source>
        <dbReference type="ARBA" id="ARBA00022475"/>
    </source>
</evidence>
<dbReference type="Pfam" id="PF20730">
    <property type="entry name" value="YetF_N"/>
    <property type="match status" value="1"/>
</dbReference>
<feature type="domain" description="YetF-like N-terminal transmembrane" evidence="9">
    <location>
        <begin position="4"/>
        <end position="77"/>
    </location>
</feature>
<evidence type="ECO:0000256" key="4">
    <source>
        <dbReference type="ARBA" id="ARBA00022692"/>
    </source>
</evidence>
<proteinExistence type="inferred from homology"/>
<keyword evidence="3" id="KW-1003">Cell membrane</keyword>
<dbReference type="eggNOG" id="COG2323">
    <property type="taxonomic scope" value="Bacteria"/>
</dbReference>
<dbReference type="InterPro" id="IPR048454">
    <property type="entry name" value="YetF_N"/>
</dbReference>
<reference evidence="10 11" key="1">
    <citation type="submission" date="2013-03" db="EMBL/GenBank/DDBJ databases">
        <title>Draft genome sequence of Gracibacillus halophilus YIM-C55.5, a moderately halophilic and thermophilic organism from the Xiaochaidamu salt lake.</title>
        <authorList>
            <person name="Sugumar T."/>
            <person name="Polireddy D.R."/>
            <person name="Antony A."/>
            <person name="Madhava Y.R."/>
            <person name="Sivakumar N."/>
        </authorList>
    </citation>
    <scope>NUCLEOTIDE SEQUENCE [LARGE SCALE GENOMIC DNA]</scope>
    <source>
        <strain evidence="10 11">YIM-C55.5</strain>
    </source>
</reference>
<feature type="transmembrane region" description="Helical" evidence="7">
    <location>
        <begin position="58"/>
        <end position="78"/>
    </location>
</feature>
<comment type="subcellular location">
    <subcellularLocation>
        <location evidence="1">Cell membrane</location>
        <topology evidence="1">Multi-pass membrane protein</topology>
    </subcellularLocation>
</comment>
<organism evidence="10 11">
    <name type="scientific">Gracilibacillus halophilus YIM-C55.5</name>
    <dbReference type="NCBI Taxonomy" id="1308866"/>
    <lineage>
        <taxon>Bacteria</taxon>
        <taxon>Bacillati</taxon>
        <taxon>Bacillota</taxon>
        <taxon>Bacilli</taxon>
        <taxon>Bacillales</taxon>
        <taxon>Bacillaceae</taxon>
        <taxon>Gracilibacillus</taxon>
    </lineage>
</organism>
<accession>N4W6Q8</accession>
<evidence type="ECO:0000259" key="8">
    <source>
        <dbReference type="Pfam" id="PF04239"/>
    </source>
</evidence>
<dbReference type="AlphaFoldDB" id="N4W6Q8"/>
<dbReference type="Gene3D" id="3.30.240.20">
    <property type="entry name" value="bsu07140 like domains"/>
    <property type="match status" value="2"/>
</dbReference>
<feature type="transmembrane region" description="Helical" evidence="7">
    <location>
        <begin position="6"/>
        <end position="25"/>
    </location>
</feature>
<dbReference type="GO" id="GO:0005886">
    <property type="term" value="C:plasma membrane"/>
    <property type="evidence" value="ECO:0007669"/>
    <property type="project" value="UniProtKB-SubCell"/>
</dbReference>
<evidence type="ECO:0000313" key="11">
    <source>
        <dbReference type="Proteomes" id="UP000012283"/>
    </source>
</evidence>
<dbReference type="PANTHER" id="PTHR34582:SF5">
    <property type="entry name" value="UPF0702 TRANSMEMBRANE PROTEIN YETF"/>
    <property type="match status" value="1"/>
</dbReference>
<sequence length="224" mass="25819">MNYGSIFIETLFGFIALFVLTKLLGKTQIKQLTAFDFISALILGELVGNGLYDDQVGLGAIAFAIVLWGILLYITEILTQKFKQTRNIFEGKPSIVIHKGKVSKQEMKKAKLDMNQLLHLLRSKDVFSIKEVDYAILETDGTVSVLKKSNYQMPIRKDLNLPIEQIMLPFMLINDGEIIYDNLREIGRDENWLRDELKKQEVYTEKEVFYAEYAKEEGVYIQSY</sequence>
<evidence type="ECO:0000256" key="1">
    <source>
        <dbReference type="ARBA" id="ARBA00004651"/>
    </source>
</evidence>
<dbReference type="PANTHER" id="PTHR34582">
    <property type="entry name" value="UPF0702 TRANSMEMBRANE PROTEIN YCAP"/>
    <property type="match status" value="1"/>
</dbReference>
<dbReference type="STRING" id="1308866.J416_13554"/>
<feature type="domain" description="YetF C-terminal" evidence="8">
    <location>
        <begin position="80"/>
        <end position="213"/>
    </location>
</feature>
<dbReference type="OrthoDB" id="1076133at2"/>
<evidence type="ECO:0000259" key="9">
    <source>
        <dbReference type="Pfam" id="PF20730"/>
    </source>
</evidence>
<evidence type="ECO:0000256" key="6">
    <source>
        <dbReference type="ARBA" id="ARBA00023136"/>
    </source>
</evidence>
<dbReference type="InterPro" id="IPR023090">
    <property type="entry name" value="UPF0702_alpha/beta_dom_sf"/>
</dbReference>
<keyword evidence="6 7" id="KW-0472">Membrane</keyword>
<evidence type="ECO:0000256" key="7">
    <source>
        <dbReference type="SAM" id="Phobius"/>
    </source>
</evidence>
<keyword evidence="5 7" id="KW-1133">Transmembrane helix</keyword>
<comment type="similarity">
    <text evidence="2">Belongs to the UPF0702 family.</text>
</comment>
<keyword evidence="4 7" id="KW-0812">Transmembrane</keyword>
<dbReference type="Pfam" id="PF04239">
    <property type="entry name" value="DUF421"/>
    <property type="match status" value="1"/>
</dbReference>
<dbReference type="EMBL" id="APML01000069">
    <property type="protein sequence ID" value="ENH95913.1"/>
    <property type="molecule type" value="Genomic_DNA"/>
</dbReference>
<evidence type="ECO:0000313" key="10">
    <source>
        <dbReference type="EMBL" id="ENH95913.1"/>
    </source>
</evidence>
<name>N4W6Q8_9BACI</name>
<evidence type="ECO:0000256" key="5">
    <source>
        <dbReference type="ARBA" id="ARBA00022989"/>
    </source>
</evidence>
<dbReference type="Proteomes" id="UP000012283">
    <property type="component" value="Unassembled WGS sequence"/>
</dbReference>
<evidence type="ECO:0008006" key="12">
    <source>
        <dbReference type="Google" id="ProtNLM"/>
    </source>
</evidence>
<protein>
    <recommendedName>
        <fullName evidence="12">DUF421 domain-containing protein</fullName>
    </recommendedName>
</protein>
<dbReference type="PATRIC" id="fig|1308866.3.peg.2737"/>
<keyword evidence="11" id="KW-1185">Reference proteome</keyword>